<dbReference type="GO" id="GO:0006424">
    <property type="term" value="P:glutamyl-tRNA aminoacylation"/>
    <property type="evidence" value="ECO:0007669"/>
    <property type="project" value="UniProtKB-UniRule"/>
</dbReference>
<dbReference type="Gene3D" id="1.10.10.350">
    <property type="match status" value="1"/>
</dbReference>
<dbReference type="AlphaFoldDB" id="A0A4S3PTH8"/>
<comment type="cofactor">
    <cofactor evidence="11">
        <name>Zn(2+)</name>
        <dbReference type="ChEBI" id="CHEBI:29105"/>
    </cofactor>
    <text evidence="11">Binds 1 zinc ion per subunit.</text>
</comment>
<dbReference type="InterPro" id="IPR014729">
    <property type="entry name" value="Rossmann-like_a/b/a_fold"/>
</dbReference>
<evidence type="ECO:0000256" key="6">
    <source>
        <dbReference type="ARBA" id="ARBA00022741"/>
    </source>
</evidence>
<feature type="binding site" evidence="11">
    <location>
        <position position="135"/>
    </location>
    <ligand>
        <name>Zn(2+)</name>
        <dbReference type="ChEBI" id="CHEBI:29105"/>
    </ligand>
</feature>
<evidence type="ECO:0000259" key="13">
    <source>
        <dbReference type="Pfam" id="PF19269"/>
    </source>
</evidence>
<feature type="binding site" evidence="11">
    <location>
        <position position="108"/>
    </location>
    <ligand>
        <name>Zn(2+)</name>
        <dbReference type="ChEBI" id="CHEBI:29105"/>
    </ligand>
</feature>
<dbReference type="SUPFAM" id="SSF48163">
    <property type="entry name" value="An anticodon-binding domain of class I aminoacyl-tRNA synthetases"/>
    <property type="match status" value="1"/>
</dbReference>
<dbReference type="InterPro" id="IPR008925">
    <property type="entry name" value="aa_tRNA-synth_I_cd-bd_sf"/>
</dbReference>
<keyword evidence="5 11" id="KW-0436">Ligase</keyword>
<keyword evidence="6 11" id="KW-0547">Nucleotide-binding</keyword>
<evidence type="ECO:0000259" key="12">
    <source>
        <dbReference type="Pfam" id="PF00749"/>
    </source>
</evidence>
<dbReference type="PRINTS" id="PR00987">
    <property type="entry name" value="TRNASYNTHGLU"/>
</dbReference>
<feature type="binding site" evidence="11">
    <location>
        <position position="255"/>
    </location>
    <ligand>
        <name>ATP</name>
        <dbReference type="ChEBI" id="CHEBI:30616"/>
    </ligand>
</feature>
<feature type="domain" description="Aminoacyl-tRNA synthetase class I anticodon-binding" evidence="13">
    <location>
        <begin position="337"/>
        <end position="483"/>
    </location>
</feature>
<feature type="binding site" evidence="11">
    <location>
        <position position="110"/>
    </location>
    <ligand>
        <name>Zn(2+)</name>
        <dbReference type="ChEBI" id="CHEBI:29105"/>
    </ligand>
</feature>
<keyword evidence="11" id="KW-0479">Metal-binding</keyword>
<organism evidence="14 15">
    <name type="scientific">Bacillus timonensis</name>
    <dbReference type="NCBI Taxonomy" id="1033734"/>
    <lineage>
        <taxon>Bacteria</taxon>
        <taxon>Bacillati</taxon>
        <taxon>Bacillota</taxon>
        <taxon>Bacilli</taxon>
        <taxon>Bacillales</taxon>
        <taxon>Bacillaceae</taxon>
        <taxon>Bacillus</taxon>
    </lineage>
</organism>
<evidence type="ECO:0000256" key="2">
    <source>
        <dbReference type="ARBA" id="ARBA00007894"/>
    </source>
</evidence>
<sequence length="485" mass="55451">MTNNVRVRYAPSPTGHLHIGNARTALFNYLYARNQNGKFIIRIEDTDKKRNIEGGEESQLKYLKWLGIDWDEGPDVGGEHGPYRQSERNEIYEKYYTELLEKGLAYKCFCTEEEIEKEREEQMARGETPHYSGKCRHLTKDQQEALESEGRQPSIRIIIPQGKVYTFHDMVKGEISFESEGMGDYVIVKKDGTPTYNFAVAIDDHLMEISHVLRGEDHISNTPKQMVVYEAFNWDIPTFGHMTLIVGENHKKLSKRDESIIQFIEQYEERGYLPEALFNFITLLGWSPGGEEELHTKDEFIDIFDPARLSKSPAVFDTQKLTWMNNQYIKNIELDRLVELSLPHLIKAGRLSEPLSDSDKQWVRDLIALHQEKMSYGAEIVELTNLFFKDEVTLEEDAKEVLAGETVPEVLKAFLQEVEGLETFGADEIKASIKAVQKGTGQKGKNLFMPIRAAATGQLHGPDLPQAIHLLGKEKIISRLKSLIS</sequence>
<keyword evidence="7 11" id="KW-0067">ATP-binding</keyword>
<dbReference type="GO" id="GO:0004818">
    <property type="term" value="F:glutamate-tRNA ligase activity"/>
    <property type="evidence" value="ECO:0007669"/>
    <property type="project" value="UniProtKB-UniRule"/>
</dbReference>
<comment type="subcellular location">
    <subcellularLocation>
        <location evidence="1 11">Cytoplasm</location>
    </subcellularLocation>
</comment>
<feature type="short sequence motif" description="'KMSKS' region" evidence="11">
    <location>
        <begin position="252"/>
        <end position="256"/>
    </location>
</feature>
<dbReference type="NCBIfam" id="TIGR00464">
    <property type="entry name" value="gltX_bact"/>
    <property type="match status" value="1"/>
</dbReference>
<dbReference type="InterPro" id="IPR020751">
    <property type="entry name" value="aa-tRNA-synth_I_codon-bd_sub2"/>
</dbReference>
<comment type="similarity">
    <text evidence="2 11">Belongs to the class-I aminoacyl-tRNA synthetase family. Glutamate--tRNA ligase type 1 subfamily.</text>
</comment>
<dbReference type="InterPro" id="IPR045462">
    <property type="entry name" value="aa-tRNA-synth_I_cd-bd"/>
</dbReference>
<dbReference type="InterPro" id="IPR049940">
    <property type="entry name" value="GluQ/Sye"/>
</dbReference>
<dbReference type="FunFam" id="3.40.50.620:FF:000007">
    <property type="entry name" value="Glutamate--tRNA ligase"/>
    <property type="match status" value="1"/>
</dbReference>
<dbReference type="PANTHER" id="PTHR43311:SF2">
    <property type="entry name" value="GLUTAMATE--TRNA LIGASE, MITOCHONDRIAL-RELATED"/>
    <property type="match status" value="1"/>
</dbReference>
<feature type="binding site" evidence="11">
    <location>
        <position position="137"/>
    </location>
    <ligand>
        <name>Zn(2+)</name>
        <dbReference type="ChEBI" id="CHEBI:29105"/>
    </ligand>
</feature>
<dbReference type="EC" id="6.1.1.17" evidence="11"/>
<dbReference type="InterPro" id="IPR000924">
    <property type="entry name" value="Glu/Gln-tRNA-synth"/>
</dbReference>
<keyword evidence="11" id="KW-0862">Zinc</keyword>
<accession>A0A4S3PTH8</accession>
<dbReference type="STRING" id="1033734.GCA_000285535_04450"/>
<dbReference type="RefSeq" id="WP_136379931.1">
    <property type="nucleotide sequence ID" value="NZ_SLUB01000020.1"/>
</dbReference>
<dbReference type="InterPro" id="IPR020058">
    <property type="entry name" value="Glu/Gln-tRNA-synth_Ib_cat-dom"/>
</dbReference>
<evidence type="ECO:0000313" key="15">
    <source>
        <dbReference type="Proteomes" id="UP000306477"/>
    </source>
</evidence>
<dbReference type="GO" id="GO:0008270">
    <property type="term" value="F:zinc ion binding"/>
    <property type="evidence" value="ECO:0007669"/>
    <property type="project" value="UniProtKB-UniRule"/>
</dbReference>
<comment type="caution">
    <text evidence="14">The sequence shown here is derived from an EMBL/GenBank/DDBJ whole genome shotgun (WGS) entry which is preliminary data.</text>
</comment>
<evidence type="ECO:0000256" key="9">
    <source>
        <dbReference type="ARBA" id="ARBA00023146"/>
    </source>
</evidence>
<feature type="domain" description="Glutamyl/glutaminyl-tRNA synthetase class Ib catalytic" evidence="12">
    <location>
        <begin position="4"/>
        <end position="323"/>
    </location>
</feature>
<evidence type="ECO:0000256" key="10">
    <source>
        <dbReference type="ARBA" id="ARBA00048351"/>
    </source>
</evidence>
<dbReference type="FunFam" id="1.10.10.350:FF:000002">
    <property type="entry name" value="Glutamate--tRNA ligase"/>
    <property type="match status" value="1"/>
</dbReference>
<proteinExistence type="inferred from homology"/>
<dbReference type="Pfam" id="PF19269">
    <property type="entry name" value="Anticodon_2"/>
    <property type="match status" value="1"/>
</dbReference>
<dbReference type="EMBL" id="SLUB01000020">
    <property type="protein sequence ID" value="THE12162.1"/>
    <property type="molecule type" value="Genomic_DNA"/>
</dbReference>
<dbReference type="SUPFAM" id="SSF52374">
    <property type="entry name" value="Nucleotidylyl transferase"/>
    <property type="match status" value="1"/>
</dbReference>
<feature type="short sequence motif" description="'HIGH' region" evidence="11">
    <location>
        <begin position="11"/>
        <end position="21"/>
    </location>
</feature>
<dbReference type="Gene3D" id="3.40.50.620">
    <property type="entry name" value="HUPs"/>
    <property type="match status" value="1"/>
</dbReference>
<dbReference type="InterPro" id="IPR001412">
    <property type="entry name" value="aa-tRNA-synth_I_CS"/>
</dbReference>
<comment type="function">
    <text evidence="11">Catalyzes the attachment of glutamate to tRNA(Glu) in a two-step reaction: glutamate is first activated by ATP to form Glu-AMP and then transferred to the acceptor end of tRNA(Glu).</text>
</comment>
<dbReference type="PANTHER" id="PTHR43311">
    <property type="entry name" value="GLUTAMATE--TRNA LIGASE"/>
    <property type="match status" value="1"/>
</dbReference>
<dbReference type="InterPro" id="IPR004527">
    <property type="entry name" value="Glu-tRNA-ligase_bac/mito"/>
</dbReference>
<protein>
    <recommendedName>
        <fullName evidence="11">Glutamate--tRNA ligase</fullName>
        <ecNumber evidence="11">6.1.1.17</ecNumber>
    </recommendedName>
    <alternativeName>
        <fullName evidence="11">Glutamyl-tRNA synthetase</fullName>
        <shortName evidence="11">GluRS</shortName>
    </alternativeName>
</protein>
<dbReference type="CDD" id="cd00808">
    <property type="entry name" value="GluRS_core"/>
    <property type="match status" value="1"/>
</dbReference>
<dbReference type="OrthoDB" id="9807503at2"/>
<dbReference type="InterPro" id="IPR033910">
    <property type="entry name" value="GluRS_core"/>
</dbReference>
<comment type="subunit">
    <text evidence="3 11">Monomer.</text>
</comment>
<reference evidence="14 15" key="1">
    <citation type="journal article" date="2019" name="Indoor Air">
        <title>Impacts of indoor surface finishes on bacterial viability.</title>
        <authorList>
            <person name="Hu J."/>
            <person name="Maamar S.B."/>
            <person name="Glawe A.J."/>
            <person name="Gottel N."/>
            <person name="Gilbert J.A."/>
            <person name="Hartmann E.M."/>
        </authorList>
    </citation>
    <scope>NUCLEOTIDE SEQUENCE [LARGE SCALE GENOMIC DNA]</scope>
    <source>
        <strain evidence="14 15">AF060A6</strain>
    </source>
</reference>
<evidence type="ECO:0000313" key="14">
    <source>
        <dbReference type="EMBL" id="THE12162.1"/>
    </source>
</evidence>
<evidence type="ECO:0000256" key="11">
    <source>
        <dbReference type="HAMAP-Rule" id="MF_00022"/>
    </source>
</evidence>
<evidence type="ECO:0000256" key="1">
    <source>
        <dbReference type="ARBA" id="ARBA00004496"/>
    </source>
</evidence>
<evidence type="ECO:0000256" key="8">
    <source>
        <dbReference type="ARBA" id="ARBA00022917"/>
    </source>
</evidence>
<dbReference type="HAMAP" id="MF_00022">
    <property type="entry name" value="Glu_tRNA_synth_type1"/>
    <property type="match status" value="1"/>
</dbReference>
<evidence type="ECO:0000256" key="7">
    <source>
        <dbReference type="ARBA" id="ARBA00022840"/>
    </source>
</evidence>
<dbReference type="Proteomes" id="UP000306477">
    <property type="component" value="Unassembled WGS sequence"/>
</dbReference>
<dbReference type="GO" id="GO:0005524">
    <property type="term" value="F:ATP binding"/>
    <property type="evidence" value="ECO:0007669"/>
    <property type="project" value="UniProtKB-UniRule"/>
</dbReference>
<name>A0A4S3PTH8_9BACI</name>
<evidence type="ECO:0000256" key="3">
    <source>
        <dbReference type="ARBA" id="ARBA00011245"/>
    </source>
</evidence>
<evidence type="ECO:0000256" key="5">
    <source>
        <dbReference type="ARBA" id="ARBA00022598"/>
    </source>
</evidence>
<dbReference type="GO" id="GO:0000049">
    <property type="term" value="F:tRNA binding"/>
    <property type="evidence" value="ECO:0007669"/>
    <property type="project" value="InterPro"/>
</dbReference>
<dbReference type="GO" id="GO:0005829">
    <property type="term" value="C:cytosol"/>
    <property type="evidence" value="ECO:0007669"/>
    <property type="project" value="TreeGrafter"/>
</dbReference>
<dbReference type="Pfam" id="PF00749">
    <property type="entry name" value="tRNA-synt_1c"/>
    <property type="match status" value="1"/>
</dbReference>
<gene>
    <name evidence="11" type="primary">gltX</name>
    <name evidence="14" type="ORF">E1I69_12465</name>
</gene>
<keyword evidence="4 11" id="KW-0963">Cytoplasm</keyword>
<keyword evidence="15" id="KW-1185">Reference proteome</keyword>
<dbReference type="PROSITE" id="PS00178">
    <property type="entry name" value="AA_TRNA_LIGASE_I"/>
    <property type="match status" value="1"/>
</dbReference>
<evidence type="ECO:0000256" key="4">
    <source>
        <dbReference type="ARBA" id="ARBA00022490"/>
    </source>
</evidence>
<comment type="catalytic activity">
    <reaction evidence="10 11">
        <text>tRNA(Glu) + L-glutamate + ATP = L-glutamyl-tRNA(Glu) + AMP + diphosphate</text>
        <dbReference type="Rhea" id="RHEA:23540"/>
        <dbReference type="Rhea" id="RHEA-COMP:9663"/>
        <dbReference type="Rhea" id="RHEA-COMP:9680"/>
        <dbReference type="ChEBI" id="CHEBI:29985"/>
        <dbReference type="ChEBI" id="CHEBI:30616"/>
        <dbReference type="ChEBI" id="CHEBI:33019"/>
        <dbReference type="ChEBI" id="CHEBI:78442"/>
        <dbReference type="ChEBI" id="CHEBI:78520"/>
        <dbReference type="ChEBI" id="CHEBI:456215"/>
        <dbReference type="EC" id="6.1.1.17"/>
    </reaction>
</comment>
<keyword evidence="9 11" id="KW-0030">Aminoacyl-tRNA synthetase</keyword>
<keyword evidence="8 11" id="KW-0648">Protein biosynthesis</keyword>